<dbReference type="InterPro" id="IPR008979">
    <property type="entry name" value="Galactose-bd-like_sf"/>
</dbReference>
<dbReference type="PANTHER" id="PTHR32018">
    <property type="entry name" value="RHAMNOGALACTURONATE LYASE FAMILY PROTEIN"/>
    <property type="match status" value="1"/>
</dbReference>
<dbReference type="PANTHER" id="PTHR32018:SF1">
    <property type="entry name" value="RHAMNOGALACTURONAN ENDOLYASE"/>
    <property type="match status" value="1"/>
</dbReference>
<protein>
    <recommendedName>
        <fullName evidence="2">Rhamnogalacturonan lyase domain-containing protein</fullName>
    </recommendedName>
</protein>
<evidence type="ECO:0000313" key="3">
    <source>
        <dbReference type="EnsemblPlants" id="AET7Gv20671200.43"/>
    </source>
</evidence>
<sequence>QRFVLLMLMLVRFNDEARAVPHFTTGLIGRDNAIARHGIHGLYWLFSVGVSGAWLVRGINTIYLKQPRNQSPFQGVMYDYLRLEGPCAVPAANSSPKAS</sequence>
<feature type="chain" id="PRO_5019255379" description="Rhamnogalacturonan lyase domain-containing protein" evidence="1">
    <location>
        <begin position="20"/>
        <end position="99"/>
    </location>
</feature>
<reference evidence="3" key="4">
    <citation type="submission" date="2019-03" db="UniProtKB">
        <authorList>
            <consortium name="EnsemblPlants"/>
        </authorList>
    </citation>
    <scope>IDENTIFICATION</scope>
</reference>
<name>A0A453RQW9_AEGTS</name>
<proteinExistence type="predicted"/>
<reference evidence="3" key="5">
    <citation type="journal article" date="2021" name="G3 (Bethesda)">
        <title>Aegilops tauschii genome assembly Aet v5.0 features greater sequence contiguity and improved annotation.</title>
        <authorList>
            <person name="Wang L."/>
            <person name="Zhu T."/>
            <person name="Rodriguez J.C."/>
            <person name="Deal K.R."/>
            <person name="Dubcovsky J."/>
            <person name="McGuire P.E."/>
            <person name="Lux T."/>
            <person name="Spannagl M."/>
            <person name="Mayer K.F.X."/>
            <person name="Baldrich P."/>
            <person name="Meyers B.C."/>
            <person name="Huo N."/>
            <person name="Gu Y.Q."/>
            <person name="Zhou H."/>
            <person name="Devos K.M."/>
            <person name="Bennetzen J.L."/>
            <person name="Unver T."/>
            <person name="Budak H."/>
            <person name="Gulick P.J."/>
            <person name="Galiba G."/>
            <person name="Kalapos B."/>
            <person name="Nelson D.R."/>
            <person name="Li P."/>
            <person name="You F.M."/>
            <person name="Luo M.C."/>
            <person name="Dvorak J."/>
        </authorList>
    </citation>
    <scope>NUCLEOTIDE SEQUENCE [LARGE SCALE GENOMIC DNA]</scope>
    <source>
        <strain evidence="3">cv. AL8/78</strain>
    </source>
</reference>
<dbReference type="Proteomes" id="UP000015105">
    <property type="component" value="Chromosome 7D"/>
</dbReference>
<reference evidence="3" key="3">
    <citation type="journal article" date="2017" name="Nature">
        <title>Genome sequence of the progenitor of the wheat D genome Aegilops tauschii.</title>
        <authorList>
            <person name="Luo M.C."/>
            <person name="Gu Y.Q."/>
            <person name="Puiu D."/>
            <person name="Wang H."/>
            <person name="Twardziok S.O."/>
            <person name="Deal K.R."/>
            <person name="Huo N."/>
            <person name="Zhu T."/>
            <person name="Wang L."/>
            <person name="Wang Y."/>
            <person name="McGuire P.E."/>
            <person name="Liu S."/>
            <person name="Long H."/>
            <person name="Ramasamy R.K."/>
            <person name="Rodriguez J.C."/>
            <person name="Van S.L."/>
            <person name="Yuan L."/>
            <person name="Wang Z."/>
            <person name="Xia Z."/>
            <person name="Xiao L."/>
            <person name="Anderson O.D."/>
            <person name="Ouyang S."/>
            <person name="Liang Y."/>
            <person name="Zimin A.V."/>
            <person name="Pertea G."/>
            <person name="Qi P."/>
            <person name="Bennetzen J.L."/>
            <person name="Dai X."/>
            <person name="Dawson M.W."/>
            <person name="Muller H.G."/>
            <person name="Kugler K."/>
            <person name="Rivarola-Duarte L."/>
            <person name="Spannagl M."/>
            <person name="Mayer K.F.X."/>
            <person name="Lu F.H."/>
            <person name="Bevan M.W."/>
            <person name="Leroy P."/>
            <person name="Li P."/>
            <person name="You F.M."/>
            <person name="Sun Q."/>
            <person name="Liu Z."/>
            <person name="Lyons E."/>
            <person name="Wicker T."/>
            <person name="Salzberg S.L."/>
            <person name="Devos K.M."/>
            <person name="Dvorak J."/>
        </authorList>
    </citation>
    <scope>NUCLEOTIDE SEQUENCE [LARGE SCALE GENOMIC DNA]</scope>
    <source>
        <strain evidence="3">cv. AL8/78</strain>
    </source>
</reference>
<dbReference type="EnsemblPlants" id="AET7Gv20671200.43">
    <property type="protein sequence ID" value="AET7Gv20671200.43"/>
    <property type="gene ID" value="AET7Gv20671200"/>
</dbReference>
<evidence type="ECO:0000256" key="1">
    <source>
        <dbReference type="SAM" id="SignalP"/>
    </source>
</evidence>
<accession>A0A453RQW9</accession>
<feature type="domain" description="Rhamnogalacturonan lyase" evidence="2">
    <location>
        <begin position="11"/>
        <end position="83"/>
    </location>
</feature>
<dbReference type="InterPro" id="IPR051850">
    <property type="entry name" value="Polysacch_Lyase_4"/>
</dbReference>
<keyword evidence="4" id="KW-1185">Reference proteome</keyword>
<feature type="signal peptide" evidence="1">
    <location>
        <begin position="1"/>
        <end position="19"/>
    </location>
</feature>
<evidence type="ECO:0000313" key="4">
    <source>
        <dbReference type="Proteomes" id="UP000015105"/>
    </source>
</evidence>
<reference evidence="4" key="2">
    <citation type="journal article" date="2017" name="Nat. Plants">
        <title>The Aegilops tauschii genome reveals multiple impacts of transposons.</title>
        <authorList>
            <person name="Zhao G."/>
            <person name="Zou C."/>
            <person name="Li K."/>
            <person name="Wang K."/>
            <person name="Li T."/>
            <person name="Gao L."/>
            <person name="Zhang X."/>
            <person name="Wang H."/>
            <person name="Yang Z."/>
            <person name="Liu X."/>
            <person name="Jiang W."/>
            <person name="Mao L."/>
            <person name="Kong X."/>
            <person name="Jiao Y."/>
            <person name="Jia J."/>
        </authorList>
    </citation>
    <scope>NUCLEOTIDE SEQUENCE [LARGE SCALE GENOMIC DNA]</scope>
    <source>
        <strain evidence="4">cv. AL8/78</strain>
    </source>
</reference>
<keyword evidence="1" id="KW-0732">Signal</keyword>
<dbReference type="Pfam" id="PF14683">
    <property type="entry name" value="CBM-like"/>
    <property type="match status" value="1"/>
</dbReference>
<dbReference type="SUPFAM" id="SSF49785">
    <property type="entry name" value="Galactose-binding domain-like"/>
    <property type="match status" value="1"/>
</dbReference>
<reference evidence="4" key="1">
    <citation type="journal article" date="2014" name="Science">
        <title>Ancient hybridizations among the ancestral genomes of bread wheat.</title>
        <authorList>
            <consortium name="International Wheat Genome Sequencing Consortium,"/>
            <person name="Marcussen T."/>
            <person name="Sandve S.R."/>
            <person name="Heier L."/>
            <person name="Spannagl M."/>
            <person name="Pfeifer M."/>
            <person name="Jakobsen K.S."/>
            <person name="Wulff B.B."/>
            <person name="Steuernagel B."/>
            <person name="Mayer K.F."/>
            <person name="Olsen O.A."/>
        </authorList>
    </citation>
    <scope>NUCLEOTIDE SEQUENCE [LARGE SCALE GENOMIC DNA]</scope>
    <source>
        <strain evidence="4">cv. AL8/78</strain>
    </source>
</reference>
<evidence type="ECO:0000259" key="2">
    <source>
        <dbReference type="Pfam" id="PF14683"/>
    </source>
</evidence>
<organism evidence="3 4">
    <name type="scientific">Aegilops tauschii subsp. strangulata</name>
    <name type="common">Goatgrass</name>
    <dbReference type="NCBI Taxonomy" id="200361"/>
    <lineage>
        <taxon>Eukaryota</taxon>
        <taxon>Viridiplantae</taxon>
        <taxon>Streptophyta</taxon>
        <taxon>Embryophyta</taxon>
        <taxon>Tracheophyta</taxon>
        <taxon>Spermatophyta</taxon>
        <taxon>Magnoliopsida</taxon>
        <taxon>Liliopsida</taxon>
        <taxon>Poales</taxon>
        <taxon>Poaceae</taxon>
        <taxon>BOP clade</taxon>
        <taxon>Pooideae</taxon>
        <taxon>Triticodae</taxon>
        <taxon>Triticeae</taxon>
        <taxon>Triticinae</taxon>
        <taxon>Aegilops</taxon>
    </lineage>
</organism>
<dbReference type="InterPro" id="IPR029411">
    <property type="entry name" value="RG-lyase_III"/>
</dbReference>
<dbReference type="Gramene" id="AET7Gv20671200.43">
    <property type="protein sequence ID" value="AET7Gv20671200.43"/>
    <property type="gene ID" value="AET7Gv20671200"/>
</dbReference>
<dbReference type="AlphaFoldDB" id="A0A453RQW9"/>